<accession>A0A2P4UJ26</accession>
<proteinExistence type="predicted"/>
<sequence length="198" mass="22244">MFTQGKVNDGLIRASDVGRNVEEVPPAFFGLEQKKSPMCSLTSTRLNGKPDVLVRQFSNDAPPKDEIKYAQLIALYANASDASAAYDQLKRKATTCPPKQHVPVRRISKHSMLLSHDDTWKTSEDVVAGWTHLRGTETHVEPASVTKYNVYHFLYDYAHLGNAVVVTVYWERSDPKVSADPIYARATKILTHQLQRFG</sequence>
<dbReference type="AlphaFoldDB" id="A0A2P4UJ26"/>
<name>A0A2P4UJ26_9ACTN</name>
<organism evidence="1 2">
    <name type="scientific">Actinomadura rubteroloni</name>
    <dbReference type="NCBI Taxonomy" id="1926885"/>
    <lineage>
        <taxon>Bacteria</taxon>
        <taxon>Bacillati</taxon>
        <taxon>Actinomycetota</taxon>
        <taxon>Actinomycetes</taxon>
        <taxon>Streptosporangiales</taxon>
        <taxon>Thermomonosporaceae</taxon>
        <taxon>Actinomadura</taxon>
    </lineage>
</organism>
<gene>
    <name evidence="1" type="ORF">BTM25_36710</name>
</gene>
<keyword evidence="2" id="KW-1185">Reference proteome</keyword>
<evidence type="ECO:0000313" key="2">
    <source>
        <dbReference type="Proteomes" id="UP000242367"/>
    </source>
</evidence>
<comment type="caution">
    <text evidence="1">The sequence shown here is derived from an EMBL/GenBank/DDBJ whole genome shotgun (WGS) entry which is preliminary data.</text>
</comment>
<dbReference type="EMBL" id="MTBP01000002">
    <property type="protein sequence ID" value="POM25030.1"/>
    <property type="molecule type" value="Genomic_DNA"/>
</dbReference>
<reference evidence="1 2" key="1">
    <citation type="journal article" date="2017" name="Chemistry">
        <title>Isolation, Biosynthesis and Chemical Modifications of Rubterolones A-F: Rare Tropolone Alkaloids from Actinomadura sp. 5-2.</title>
        <authorList>
            <person name="Guo H."/>
            <person name="Benndorf R."/>
            <person name="Leichnitz D."/>
            <person name="Klassen J.L."/>
            <person name="Vollmers J."/>
            <person name="Gorls H."/>
            <person name="Steinacker M."/>
            <person name="Weigel C."/>
            <person name="Dahse H.M."/>
            <person name="Kaster A.K."/>
            <person name="de Beer Z.W."/>
            <person name="Poulsen M."/>
            <person name="Beemelmanns C."/>
        </authorList>
    </citation>
    <scope>NUCLEOTIDE SEQUENCE [LARGE SCALE GENOMIC DNA]</scope>
    <source>
        <strain evidence="1 2">5-2</strain>
    </source>
</reference>
<protein>
    <submittedName>
        <fullName evidence="1">Uncharacterized protein</fullName>
    </submittedName>
</protein>
<dbReference type="Proteomes" id="UP000242367">
    <property type="component" value="Unassembled WGS sequence"/>
</dbReference>
<evidence type="ECO:0000313" key="1">
    <source>
        <dbReference type="EMBL" id="POM25030.1"/>
    </source>
</evidence>